<keyword evidence="3" id="KW-1185">Reference proteome</keyword>
<protein>
    <submittedName>
        <fullName evidence="2">Uncharacterized protein</fullName>
    </submittedName>
</protein>
<evidence type="ECO:0000313" key="2">
    <source>
        <dbReference type="EMBL" id="KAJ8445561.1"/>
    </source>
</evidence>
<dbReference type="InterPro" id="IPR008480">
    <property type="entry name" value="DUF761_pln"/>
</dbReference>
<dbReference type="Pfam" id="PF05553">
    <property type="entry name" value="DUF761"/>
    <property type="match status" value="1"/>
</dbReference>
<organism evidence="2 3">
    <name type="scientific">Carnegiea gigantea</name>
    <dbReference type="NCBI Taxonomy" id="171969"/>
    <lineage>
        <taxon>Eukaryota</taxon>
        <taxon>Viridiplantae</taxon>
        <taxon>Streptophyta</taxon>
        <taxon>Embryophyta</taxon>
        <taxon>Tracheophyta</taxon>
        <taxon>Spermatophyta</taxon>
        <taxon>Magnoliopsida</taxon>
        <taxon>eudicotyledons</taxon>
        <taxon>Gunneridae</taxon>
        <taxon>Pentapetalae</taxon>
        <taxon>Caryophyllales</taxon>
        <taxon>Cactineae</taxon>
        <taxon>Cactaceae</taxon>
        <taxon>Cactoideae</taxon>
        <taxon>Echinocereeae</taxon>
        <taxon>Carnegiea</taxon>
    </lineage>
</organism>
<reference evidence="2" key="1">
    <citation type="submission" date="2022-04" db="EMBL/GenBank/DDBJ databases">
        <title>Carnegiea gigantea Genome sequencing and assembly v2.</title>
        <authorList>
            <person name="Copetti D."/>
            <person name="Sanderson M.J."/>
            <person name="Burquez A."/>
            <person name="Wojciechowski M.F."/>
        </authorList>
    </citation>
    <scope>NUCLEOTIDE SEQUENCE</scope>
    <source>
        <strain evidence="2">SGP5-SGP5p</strain>
        <tissue evidence="2">Aerial part</tissue>
    </source>
</reference>
<dbReference type="Proteomes" id="UP001153076">
    <property type="component" value="Unassembled WGS sequence"/>
</dbReference>
<dbReference type="Pfam" id="PF15697">
    <property type="entry name" value="DUF4666"/>
    <property type="match status" value="1"/>
</dbReference>
<evidence type="ECO:0000313" key="3">
    <source>
        <dbReference type="Proteomes" id="UP001153076"/>
    </source>
</evidence>
<dbReference type="AlphaFoldDB" id="A0A9Q1QL36"/>
<sequence length="363" mass="40086">MAQASSGLQLQRSAVSFRRQGSSGLVWNDRVLSGELARPTGKPEPKFLSGELARPNKGQRSAHRPHDRADVVGTSEVSVRPVRTVRSNGGRAGFESSEPPSPRVSGCGCCGGLGKSPRSGGNDISSGCSFVCGYHCPAEYVIQAEMLVKTGLSLLPAFVVGSISLQNSLQRYFLASARTLVSKCDDVMREPDLPVNQISILSDKPPRNKDILITLHPYVTNSSNVFEFNETPHLAAAAGAPTMQTYAKQIKVSSTFCEDTKMENDKMKMKMSQFERMVTIDEEERESLRRLAEDDDVHHHTARGDPSKNKVDEVPSNNKKLETKKSEDINESAEKFIQNFRQELLIQRLESIENYDKMLARGL</sequence>
<dbReference type="InterPro" id="IPR031421">
    <property type="entry name" value="DUF4666"/>
</dbReference>
<dbReference type="OrthoDB" id="823920at2759"/>
<dbReference type="EMBL" id="JAKOGI010000076">
    <property type="protein sequence ID" value="KAJ8445561.1"/>
    <property type="molecule type" value="Genomic_DNA"/>
</dbReference>
<dbReference type="PANTHER" id="PTHR33730:SF4">
    <property type="entry name" value="OS05G0542732 PROTEIN"/>
    <property type="match status" value="1"/>
</dbReference>
<feature type="region of interest" description="Disordered" evidence="1">
    <location>
        <begin position="1"/>
        <end position="21"/>
    </location>
</feature>
<proteinExistence type="predicted"/>
<accession>A0A9Q1QL36</accession>
<dbReference type="PANTHER" id="PTHR33730">
    <property type="entry name" value="OS05G0542732 PROTEIN-RELATED"/>
    <property type="match status" value="1"/>
</dbReference>
<gene>
    <name evidence="2" type="ORF">Cgig2_012449</name>
</gene>
<name>A0A9Q1QL36_9CARY</name>
<feature type="region of interest" description="Disordered" evidence="1">
    <location>
        <begin position="291"/>
        <end position="328"/>
    </location>
</feature>
<feature type="region of interest" description="Disordered" evidence="1">
    <location>
        <begin position="35"/>
        <end position="76"/>
    </location>
</feature>
<evidence type="ECO:0000256" key="1">
    <source>
        <dbReference type="SAM" id="MobiDB-lite"/>
    </source>
</evidence>
<comment type="caution">
    <text evidence="2">The sequence shown here is derived from an EMBL/GenBank/DDBJ whole genome shotgun (WGS) entry which is preliminary data.</text>
</comment>